<comment type="function">
    <text evidence="1">Involved in chromosome partition. Localize to both poles of the predivisional cell following completion of DNA replication.</text>
</comment>
<dbReference type="Proteomes" id="UP000199118">
    <property type="component" value="Unassembled WGS sequence"/>
</dbReference>
<protein>
    <recommendedName>
        <fullName evidence="2">Chromosome partitioning protein ParA</fullName>
    </recommendedName>
</protein>
<feature type="domain" description="AAA" evidence="3">
    <location>
        <begin position="13"/>
        <end position="189"/>
    </location>
</feature>
<evidence type="ECO:0000256" key="2">
    <source>
        <dbReference type="ARBA" id="ARBA00074747"/>
    </source>
</evidence>
<dbReference type="CDD" id="cd02042">
    <property type="entry name" value="ParAB_family"/>
    <property type="match status" value="1"/>
</dbReference>
<dbReference type="PANTHER" id="PTHR13696:SF52">
    <property type="entry name" value="PARA FAMILY PROTEIN CT_582"/>
    <property type="match status" value="1"/>
</dbReference>
<dbReference type="Gene3D" id="3.40.50.300">
    <property type="entry name" value="P-loop containing nucleotide triphosphate hydrolases"/>
    <property type="match status" value="1"/>
</dbReference>
<dbReference type="STRING" id="356660.SAMN05444336_103347"/>
<gene>
    <name evidence="4" type="ORF">SAMN05444336_103347</name>
</gene>
<dbReference type="RefSeq" id="WP_245710515.1">
    <property type="nucleotide sequence ID" value="NZ_FNMZ01000003.1"/>
</dbReference>
<name>A0A1H2Z2G1_9RHOB</name>
<dbReference type="InterPro" id="IPR025669">
    <property type="entry name" value="AAA_dom"/>
</dbReference>
<keyword evidence="5" id="KW-1185">Reference proteome</keyword>
<evidence type="ECO:0000256" key="1">
    <source>
        <dbReference type="ARBA" id="ARBA00057242"/>
    </source>
</evidence>
<evidence type="ECO:0000313" key="5">
    <source>
        <dbReference type="Proteomes" id="UP000199118"/>
    </source>
</evidence>
<evidence type="ECO:0000259" key="3">
    <source>
        <dbReference type="Pfam" id="PF13614"/>
    </source>
</evidence>
<evidence type="ECO:0000313" key="4">
    <source>
        <dbReference type="EMBL" id="SDX11610.1"/>
    </source>
</evidence>
<dbReference type="InterPro" id="IPR027417">
    <property type="entry name" value="P-loop_NTPase"/>
</dbReference>
<dbReference type="Pfam" id="PF13614">
    <property type="entry name" value="AAA_31"/>
    <property type="match status" value="1"/>
</dbReference>
<dbReference type="PANTHER" id="PTHR13696">
    <property type="entry name" value="P-LOOP CONTAINING NUCLEOSIDE TRIPHOSPHATE HYDROLASE"/>
    <property type="match status" value="1"/>
</dbReference>
<reference evidence="4 5" key="1">
    <citation type="submission" date="2016-10" db="EMBL/GenBank/DDBJ databases">
        <authorList>
            <person name="de Groot N.N."/>
        </authorList>
    </citation>
    <scope>NUCLEOTIDE SEQUENCE [LARGE SCALE GENOMIC DNA]</scope>
    <source>
        <strain evidence="4 5">DSM 17890</strain>
    </source>
</reference>
<dbReference type="FunFam" id="3.40.50.300:FF:000285">
    <property type="entry name" value="Sporulation initiation inhibitor Soj"/>
    <property type="match status" value="1"/>
</dbReference>
<dbReference type="InterPro" id="IPR050678">
    <property type="entry name" value="DNA_Partitioning_ATPase"/>
</dbReference>
<accession>A0A1H2Z2G1</accession>
<organism evidence="4 5">
    <name type="scientific">Albimonas donghaensis</name>
    <dbReference type="NCBI Taxonomy" id="356660"/>
    <lineage>
        <taxon>Bacteria</taxon>
        <taxon>Pseudomonadati</taxon>
        <taxon>Pseudomonadota</taxon>
        <taxon>Alphaproteobacteria</taxon>
        <taxon>Rhodobacterales</taxon>
        <taxon>Paracoccaceae</taxon>
        <taxon>Albimonas</taxon>
    </lineage>
</organism>
<proteinExistence type="predicted"/>
<dbReference type="AlphaFoldDB" id="A0A1H2Z2G1"/>
<sequence>MGLSNARDGATRRILAIVNQKGGVGKTTTAINLAAALVESGKRVLIVDLDPQGNASTGLGIPHSRRVRNSYDLLVKEATASSLVQPTTVENLSVIPAKGDLSSADVELVSDAGRARRLQKSLREPELLAAWDYIVIDCPPSLSLLTVNAMAAADAVLVPLQCEFFAMEGLSQLLTTVKEIRRGLNPALTVEGVILTMYDRRNNLSELVANDVRANLGDVVYRTVIPRNVRLSEAPSYAVPATVYDPTSTGSLAYRALARELLERGTRSAA</sequence>
<dbReference type="EMBL" id="FNMZ01000003">
    <property type="protein sequence ID" value="SDX11610.1"/>
    <property type="molecule type" value="Genomic_DNA"/>
</dbReference>
<dbReference type="SUPFAM" id="SSF52540">
    <property type="entry name" value="P-loop containing nucleoside triphosphate hydrolases"/>
    <property type="match status" value="1"/>
</dbReference>